<dbReference type="OrthoDB" id="8437302at2"/>
<name>A0A3A3FHG3_9BURK</name>
<evidence type="ECO:0000313" key="7">
    <source>
        <dbReference type="Proteomes" id="UP000265955"/>
    </source>
</evidence>
<dbReference type="Proteomes" id="UP000265955">
    <property type="component" value="Unassembled WGS sequence"/>
</dbReference>
<dbReference type="CDD" id="cd08435">
    <property type="entry name" value="PBP2_GbpR"/>
    <property type="match status" value="1"/>
</dbReference>
<evidence type="ECO:0000259" key="5">
    <source>
        <dbReference type="PROSITE" id="PS50931"/>
    </source>
</evidence>
<dbReference type="EMBL" id="QYUO01000003">
    <property type="protein sequence ID" value="RJF91944.1"/>
    <property type="molecule type" value="Genomic_DNA"/>
</dbReference>
<dbReference type="PRINTS" id="PR00039">
    <property type="entry name" value="HTHLYSR"/>
</dbReference>
<reference evidence="7" key="1">
    <citation type="submission" date="2018-09" db="EMBL/GenBank/DDBJ databases">
        <authorList>
            <person name="Zhu H."/>
        </authorList>
    </citation>
    <scope>NUCLEOTIDE SEQUENCE [LARGE SCALE GENOMIC DNA]</scope>
    <source>
        <strain evidence="7">K1R23-30</strain>
    </source>
</reference>
<feature type="domain" description="HTH lysR-type" evidence="5">
    <location>
        <begin position="1"/>
        <end position="60"/>
    </location>
</feature>
<proteinExistence type="inferred from homology"/>
<dbReference type="InterPro" id="IPR037405">
    <property type="entry name" value="GbpR_PBP2"/>
</dbReference>
<dbReference type="Pfam" id="PF00126">
    <property type="entry name" value="HTH_1"/>
    <property type="match status" value="1"/>
</dbReference>
<accession>A0A3A3FHG3</accession>
<comment type="similarity">
    <text evidence="1">Belongs to the LysR transcriptional regulatory family.</text>
</comment>
<dbReference type="Gene3D" id="1.10.10.10">
    <property type="entry name" value="Winged helix-like DNA-binding domain superfamily/Winged helix DNA-binding domain"/>
    <property type="match status" value="1"/>
</dbReference>
<evidence type="ECO:0000256" key="3">
    <source>
        <dbReference type="ARBA" id="ARBA00023125"/>
    </source>
</evidence>
<dbReference type="FunFam" id="1.10.10.10:FF:000001">
    <property type="entry name" value="LysR family transcriptional regulator"/>
    <property type="match status" value="1"/>
</dbReference>
<dbReference type="SUPFAM" id="SSF46785">
    <property type="entry name" value="Winged helix' DNA-binding domain"/>
    <property type="match status" value="1"/>
</dbReference>
<keyword evidence="2" id="KW-0805">Transcription regulation</keyword>
<dbReference type="InterPro" id="IPR000847">
    <property type="entry name" value="LysR_HTH_N"/>
</dbReference>
<dbReference type="GO" id="GO:0003700">
    <property type="term" value="F:DNA-binding transcription factor activity"/>
    <property type="evidence" value="ECO:0007669"/>
    <property type="project" value="InterPro"/>
</dbReference>
<dbReference type="Pfam" id="PF03466">
    <property type="entry name" value="LysR_substrate"/>
    <property type="match status" value="1"/>
</dbReference>
<dbReference type="RefSeq" id="WP_119771842.1">
    <property type="nucleotide sequence ID" value="NZ_QYUO01000003.1"/>
</dbReference>
<dbReference type="PROSITE" id="PS50931">
    <property type="entry name" value="HTH_LYSR"/>
    <property type="match status" value="1"/>
</dbReference>
<sequence>MTFDGRQLAAFLAIVQHGSLGRAAEELHITQPGLSRTIKRLEEQLGAPLFERNSKGMLLTPIGEALLPRATLLQQESAHAIEEINAMRGLAKGTIKVGSIGSVASHILPMAIDRVLNRWPNLRVYVIEGVWDRLAEGLNKHEIDIALGVAMEDSDDIVAIADCRWEDNSYIVASPAHPLHAQTTVSLADTLHHRWATMPRGTAPFNHMRDIFRAHGITPPNVVVETRSVVMLKSLVSEAGFLSWMSGTMYEAESKAGLIEALPIKNIKATRSLTAFRRRKGILPKPAVKLIEELRLIAAGG</sequence>
<dbReference type="AlphaFoldDB" id="A0A3A3FHG3"/>
<dbReference type="InterPro" id="IPR050950">
    <property type="entry name" value="HTH-type_LysR_regulators"/>
</dbReference>
<dbReference type="PANTHER" id="PTHR30419">
    <property type="entry name" value="HTH-TYPE TRANSCRIPTIONAL REGULATOR YBHD"/>
    <property type="match status" value="1"/>
</dbReference>
<keyword evidence="4" id="KW-0804">Transcription</keyword>
<dbReference type="InterPro" id="IPR005119">
    <property type="entry name" value="LysR_subst-bd"/>
</dbReference>
<keyword evidence="3" id="KW-0238">DNA-binding</keyword>
<dbReference type="InterPro" id="IPR036390">
    <property type="entry name" value="WH_DNA-bd_sf"/>
</dbReference>
<evidence type="ECO:0000313" key="6">
    <source>
        <dbReference type="EMBL" id="RJF91944.1"/>
    </source>
</evidence>
<evidence type="ECO:0000256" key="2">
    <source>
        <dbReference type="ARBA" id="ARBA00023015"/>
    </source>
</evidence>
<organism evidence="6 7">
    <name type="scientific">Noviherbaspirillum saxi</name>
    <dbReference type="NCBI Taxonomy" id="2320863"/>
    <lineage>
        <taxon>Bacteria</taxon>
        <taxon>Pseudomonadati</taxon>
        <taxon>Pseudomonadota</taxon>
        <taxon>Betaproteobacteria</taxon>
        <taxon>Burkholderiales</taxon>
        <taxon>Oxalobacteraceae</taxon>
        <taxon>Noviherbaspirillum</taxon>
    </lineage>
</organism>
<protein>
    <submittedName>
        <fullName evidence="6">LysR family transcriptional regulator</fullName>
    </submittedName>
</protein>
<evidence type="ECO:0000256" key="4">
    <source>
        <dbReference type="ARBA" id="ARBA00023163"/>
    </source>
</evidence>
<dbReference type="PANTHER" id="PTHR30419:SF8">
    <property type="entry name" value="NITROGEN ASSIMILATION TRANSCRIPTIONAL ACTIVATOR-RELATED"/>
    <property type="match status" value="1"/>
</dbReference>
<dbReference type="GO" id="GO:0005829">
    <property type="term" value="C:cytosol"/>
    <property type="evidence" value="ECO:0007669"/>
    <property type="project" value="TreeGrafter"/>
</dbReference>
<keyword evidence="7" id="KW-1185">Reference proteome</keyword>
<dbReference type="SUPFAM" id="SSF53850">
    <property type="entry name" value="Periplasmic binding protein-like II"/>
    <property type="match status" value="1"/>
</dbReference>
<dbReference type="Gene3D" id="3.40.190.290">
    <property type="match status" value="1"/>
</dbReference>
<gene>
    <name evidence="6" type="ORF">D3871_25075</name>
</gene>
<evidence type="ECO:0000256" key="1">
    <source>
        <dbReference type="ARBA" id="ARBA00009437"/>
    </source>
</evidence>
<dbReference type="GO" id="GO:0003677">
    <property type="term" value="F:DNA binding"/>
    <property type="evidence" value="ECO:0007669"/>
    <property type="project" value="UniProtKB-KW"/>
</dbReference>
<comment type="caution">
    <text evidence="6">The sequence shown here is derived from an EMBL/GenBank/DDBJ whole genome shotgun (WGS) entry which is preliminary data.</text>
</comment>
<dbReference type="InterPro" id="IPR036388">
    <property type="entry name" value="WH-like_DNA-bd_sf"/>
</dbReference>